<keyword evidence="7 10" id="KW-0067">ATP-binding</keyword>
<evidence type="ECO:0000256" key="6">
    <source>
        <dbReference type="ARBA" id="ARBA00022777"/>
    </source>
</evidence>
<dbReference type="EC" id="2.7.11.22" evidence="2"/>
<sequence length="306" mass="35089">MTSLLRNLVKLQKVGEGTYGVVYKARNTQTNEIVALKKIRLEMDDEGIPSTAIREISILRQLKHENIVNLLDVVCTRDKLYLIFEFVDHDLKAHMDSVGKLDPLVIKSYMHQLLEGLLFCHSRAIIHRDLKPQNLLINSSGVLKLADFGLARSFSIPLRTYTHEILTLWYRAPEILLGSKHYSLPVDVWSAGVILAEMMMNYPLFPGDSEVDQIYKIFQAFGTPNESNWPGVSSLPDYSPVFPSFTPKTLRKIIKERLKDDPIDEVGLDLVEKMLVYDPKKRISIKQALQHPYFDDLKNLNEPKQK</sequence>
<evidence type="ECO:0000259" key="12">
    <source>
        <dbReference type="PROSITE" id="PS50011"/>
    </source>
</evidence>
<evidence type="ECO:0000256" key="5">
    <source>
        <dbReference type="ARBA" id="ARBA00022741"/>
    </source>
</evidence>
<dbReference type="PROSITE" id="PS00108">
    <property type="entry name" value="PROTEIN_KINASE_ST"/>
    <property type="match status" value="1"/>
</dbReference>
<keyword evidence="3 11" id="KW-0723">Serine/threonine-protein kinase</keyword>
<evidence type="ECO:0000256" key="1">
    <source>
        <dbReference type="ARBA" id="ARBA00006485"/>
    </source>
</evidence>
<dbReference type="GO" id="GO:0010389">
    <property type="term" value="P:regulation of G2/M transition of mitotic cell cycle"/>
    <property type="evidence" value="ECO:0007669"/>
    <property type="project" value="TreeGrafter"/>
</dbReference>
<dbReference type="GO" id="GO:0005524">
    <property type="term" value="F:ATP binding"/>
    <property type="evidence" value="ECO:0007669"/>
    <property type="project" value="UniProtKB-UniRule"/>
</dbReference>
<protein>
    <recommendedName>
        <fullName evidence="2">cyclin-dependent kinase</fullName>
        <ecNumber evidence="2">2.7.11.22</ecNumber>
    </recommendedName>
</protein>
<dbReference type="GO" id="GO:0000082">
    <property type="term" value="P:G1/S transition of mitotic cell cycle"/>
    <property type="evidence" value="ECO:0007669"/>
    <property type="project" value="TreeGrafter"/>
</dbReference>
<comment type="catalytic activity">
    <reaction evidence="8">
        <text>L-threonyl-[protein] + ATP = O-phospho-L-threonyl-[protein] + ADP + H(+)</text>
        <dbReference type="Rhea" id="RHEA:46608"/>
        <dbReference type="Rhea" id="RHEA-COMP:11060"/>
        <dbReference type="Rhea" id="RHEA-COMP:11605"/>
        <dbReference type="ChEBI" id="CHEBI:15378"/>
        <dbReference type="ChEBI" id="CHEBI:30013"/>
        <dbReference type="ChEBI" id="CHEBI:30616"/>
        <dbReference type="ChEBI" id="CHEBI:61977"/>
        <dbReference type="ChEBI" id="CHEBI:456216"/>
        <dbReference type="EC" id="2.7.11.22"/>
    </reaction>
</comment>
<dbReference type="GO" id="GO:0004693">
    <property type="term" value="F:cyclin-dependent protein serine/threonine kinase activity"/>
    <property type="evidence" value="ECO:0007669"/>
    <property type="project" value="UniProtKB-EC"/>
</dbReference>
<dbReference type="GO" id="GO:0005737">
    <property type="term" value="C:cytoplasm"/>
    <property type="evidence" value="ECO:0007669"/>
    <property type="project" value="TreeGrafter"/>
</dbReference>
<dbReference type="GO" id="GO:0005634">
    <property type="term" value="C:nucleus"/>
    <property type="evidence" value="ECO:0007669"/>
    <property type="project" value="TreeGrafter"/>
</dbReference>
<comment type="caution">
    <text evidence="13">The sequence shown here is derived from an EMBL/GenBank/DDBJ whole genome shotgun (WGS) entry which is preliminary data.</text>
</comment>
<dbReference type="InterPro" id="IPR050108">
    <property type="entry name" value="CDK"/>
</dbReference>
<dbReference type="PANTHER" id="PTHR24056">
    <property type="entry name" value="CELL DIVISION PROTEIN KINASE"/>
    <property type="match status" value="1"/>
</dbReference>
<keyword evidence="14" id="KW-1185">Reference proteome</keyword>
<evidence type="ECO:0000256" key="8">
    <source>
        <dbReference type="ARBA" id="ARBA00047811"/>
    </source>
</evidence>
<dbReference type="Pfam" id="PF00069">
    <property type="entry name" value="Pkinase"/>
    <property type="match status" value="1"/>
</dbReference>
<dbReference type="Gene3D" id="3.30.200.20">
    <property type="entry name" value="Phosphorylase Kinase, domain 1"/>
    <property type="match status" value="1"/>
</dbReference>
<feature type="domain" description="Protein kinase" evidence="12">
    <location>
        <begin position="8"/>
        <end position="294"/>
    </location>
</feature>
<evidence type="ECO:0000256" key="10">
    <source>
        <dbReference type="PROSITE-ProRule" id="PRU10141"/>
    </source>
</evidence>
<dbReference type="AlphaFoldDB" id="A0A9Q0L605"/>
<evidence type="ECO:0000313" key="13">
    <source>
        <dbReference type="EMBL" id="KAJ5066846.1"/>
    </source>
</evidence>
<comment type="catalytic activity">
    <reaction evidence="9">
        <text>L-seryl-[protein] + ATP = O-phospho-L-seryl-[protein] + ADP + H(+)</text>
        <dbReference type="Rhea" id="RHEA:17989"/>
        <dbReference type="Rhea" id="RHEA-COMP:9863"/>
        <dbReference type="Rhea" id="RHEA-COMP:11604"/>
        <dbReference type="ChEBI" id="CHEBI:15378"/>
        <dbReference type="ChEBI" id="CHEBI:29999"/>
        <dbReference type="ChEBI" id="CHEBI:30616"/>
        <dbReference type="ChEBI" id="CHEBI:83421"/>
        <dbReference type="ChEBI" id="CHEBI:456216"/>
        <dbReference type="EC" id="2.7.11.22"/>
    </reaction>
</comment>
<dbReference type="Proteomes" id="UP001149090">
    <property type="component" value="Unassembled WGS sequence"/>
</dbReference>
<dbReference type="GO" id="GO:0010468">
    <property type="term" value="P:regulation of gene expression"/>
    <property type="evidence" value="ECO:0007669"/>
    <property type="project" value="TreeGrafter"/>
</dbReference>
<dbReference type="OMA" id="HCHENRI"/>
<dbReference type="Gene3D" id="1.10.510.10">
    <property type="entry name" value="Transferase(Phosphotransferase) domain 1"/>
    <property type="match status" value="1"/>
</dbReference>
<dbReference type="InterPro" id="IPR000719">
    <property type="entry name" value="Prot_kinase_dom"/>
</dbReference>
<evidence type="ECO:0000256" key="3">
    <source>
        <dbReference type="ARBA" id="ARBA00022527"/>
    </source>
</evidence>
<dbReference type="FunFam" id="1.10.510.10:FF:000706">
    <property type="entry name" value="Cyclin-dependent kinase 1"/>
    <property type="match status" value="1"/>
</dbReference>
<accession>A0A9Q0L605</accession>
<evidence type="ECO:0000256" key="9">
    <source>
        <dbReference type="ARBA" id="ARBA00048367"/>
    </source>
</evidence>
<feature type="binding site" evidence="10">
    <location>
        <position position="37"/>
    </location>
    <ligand>
        <name>ATP</name>
        <dbReference type="ChEBI" id="CHEBI:30616"/>
    </ligand>
</feature>
<organism evidence="13 14">
    <name type="scientific">Anaeramoeba ignava</name>
    <name type="common">Anaerobic marine amoeba</name>
    <dbReference type="NCBI Taxonomy" id="1746090"/>
    <lineage>
        <taxon>Eukaryota</taxon>
        <taxon>Metamonada</taxon>
        <taxon>Anaeramoebidae</taxon>
        <taxon>Anaeramoeba</taxon>
    </lineage>
</organism>
<evidence type="ECO:0000256" key="7">
    <source>
        <dbReference type="ARBA" id="ARBA00022840"/>
    </source>
</evidence>
<keyword evidence="6" id="KW-0418">Kinase</keyword>
<dbReference type="PROSITE" id="PS00107">
    <property type="entry name" value="PROTEIN_KINASE_ATP"/>
    <property type="match status" value="1"/>
</dbReference>
<dbReference type="GO" id="GO:0030332">
    <property type="term" value="F:cyclin binding"/>
    <property type="evidence" value="ECO:0007669"/>
    <property type="project" value="TreeGrafter"/>
</dbReference>
<dbReference type="SUPFAM" id="SSF56112">
    <property type="entry name" value="Protein kinase-like (PK-like)"/>
    <property type="match status" value="1"/>
</dbReference>
<keyword evidence="4" id="KW-0808">Transferase</keyword>
<dbReference type="InterPro" id="IPR017441">
    <property type="entry name" value="Protein_kinase_ATP_BS"/>
</dbReference>
<dbReference type="GO" id="GO:0000307">
    <property type="term" value="C:cyclin-dependent protein kinase holoenzyme complex"/>
    <property type="evidence" value="ECO:0007669"/>
    <property type="project" value="TreeGrafter"/>
</dbReference>
<dbReference type="FunFam" id="3.30.200.20:FF:000375">
    <property type="entry name" value="Cell division related protein kinase 2"/>
    <property type="match status" value="1"/>
</dbReference>
<evidence type="ECO:0000256" key="2">
    <source>
        <dbReference type="ARBA" id="ARBA00012425"/>
    </source>
</evidence>
<dbReference type="PROSITE" id="PS50011">
    <property type="entry name" value="PROTEIN_KINASE_DOM"/>
    <property type="match status" value="1"/>
</dbReference>
<reference evidence="13" key="1">
    <citation type="submission" date="2022-10" db="EMBL/GenBank/DDBJ databases">
        <title>Novel sulphate-reducing endosymbionts in the free-living metamonad Anaeramoeba.</title>
        <authorList>
            <person name="Jerlstrom-Hultqvist J."/>
            <person name="Cepicka I."/>
            <person name="Gallot-Lavallee L."/>
            <person name="Salas-Leiva D."/>
            <person name="Curtis B.A."/>
            <person name="Zahonova K."/>
            <person name="Pipaliya S."/>
            <person name="Dacks J."/>
            <person name="Roger A.J."/>
        </authorList>
    </citation>
    <scope>NUCLEOTIDE SEQUENCE</scope>
    <source>
        <strain evidence="13">BMAN</strain>
    </source>
</reference>
<dbReference type="GO" id="GO:0007165">
    <property type="term" value="P:signal transduction"/>
    <property type="evidence" value="ECO:0007669"/>
    <property type="project" value="TreeGrafter"/>
</dbReference>
<dbReference type="EMBL" id="JAPDFW010000136">
    <property type="protein sequence ID" value="KAJ5066846.1"/>
    <property type="molecule type" value="Genomic_DNA"/>
</dbReference>
<name>A0A9Q0L605_ANAIG</name>
<dbReference type="OrthoDB" id="1732493at2759"/>
<proteinExistence type="inferred from homology"/>
<evidence type="ECO:0000256" key="11">
    <source>
        <dbReference type="RuleBase" id="RU000304"/>
    </source>
</evidence>
<evidence type="ECO:0000256" key="4">
    <source>
        <dbReference type="ARBA" id="ARBA00022679"/>
    </source>
</evidence>
<gene>
    <name evidence="13" type="ORF">M0811_03190</name>
</gene>
<dbReference type="InterPro" id="IPR011009">
    <property type="entry name" value="Kinase-like_dom_sf"/>
</dbReference>
<dbReference type="InterPro" id="IPR008271">
    <property type="entry name" value="Ser/Thr_kinase_AS"/>
</dbReference>
<dbReference type="SMART" id="SM00220">
    <property type="entry name" value="S_TKc"/>
    <property type="match status" value="1"/>
</dbReference>
<keyword evidence="5 10" id="KW-0547">Nucleotide-binding</keyword>
<evidence type="ECO:0000313" key="14">
    <source>
        <dbReference type="Proteomes" id="UP001149090"/>
    </source>
</evidence>
<dbReference type="PANTHER" id="PTHR24056:SF254">
    <property type="entry name" value="CYCLIN-DEPENDENT KINASE 2"/>
    <property type="match status" value="1"/>
</dbReference>
<comment type="similarity">
    <text evidence="1">Belongs to the protein kinase superfamily. CMGC Ser/Thr protein kinase family. CDC2/CDKX subfamily.</text>
</comment>